<evidence type="ECO:0000259" key="2">
    <source>
        <dbReference type="PROSITE" id="PS50921"/>
    </source>
</evidence>
<dbReference type="GO" id="GO:0003723">
    <property type="term" value="F:RNA binding"/>
    <property type="evidence" value="ECO:0007669"/>
    <property type="project" value="InterPro"/>
</dbReference>
<reference evidence="3 4" key="1">
    <citation type="submission" date="2019-07" db="EMBL/GenBank/DDBJ databases">
        <title>Tepidimonas thermarum AA-1 draft genome.</title>
        <authorList>
            <person name="Da Costa M.S."/>
            <person name="Froufe H.J.C."/>
            <person name="Egas C."/>
            <person name="Albuquerque L."/>
        </authorList>
    </citation>
    <scope>NUCLEOTIDE SEQUENCE [LARGE SCALE GENOMIC DNA]</scope>
    <source>
        <strain evidence="3 4">AA-1</strain>
    </source>
</reference>
<dbReference type="Proteomes" id="UP000318542">
    <property type="component" value="Unassembled WGS sequence"/>
</dbReference>
<dbReference type="SMART" id="SM01012">
    <property type="entry name" value="ANTAR"/>
    <property type="match status" value="1"/>
</dbReference>
<dbReference type="InterPro" id="IPR013587">
    <property type="entry name" value="Nitrate/nitrite_sensing"/>
</dbReference>
<dbReference type="EMBL" id="VJOL01000088">
    <property type="protein sequence ID" value="TSE27167.1"/>
    <property type="molecule type" value="Genomic_DNA"/>
</dbReference>
<organism evidence="3 4">
    <name type="scientific">Tepidimonas thermarum</name>
    <dbReference type="NCBI Taxonomy" id="335431"/>
    <lineage>
        <taxon>Bacteria</taxon>
        <taxon>Pseudomonadati</taxon>
        <taxon>Pseudomonadota</taxon>
        <taxon>Betaproteobacteria</taxon>
        <taxon>Burkholderiales</taxon>
        <taxon>Tepidimonas</taxon>
    </lineage>
</organism>
<comment type="caution">
    <text evidence="3">The sequence shown here is derived from an EMBL/GenBank/DDBJ whole genome shotgun (WGS) entry which is preliminary data.</text>
</comment>
<evidence type="ECO:0000313" key="3">
    <source>
        <dbReference type="EMBL" id="TSE27167.1"/>
    </source>
</evidence>
<keyword evidence="4" id="KW-1185">Reference proteome</keyword>
<evidence type="ECO:0000313" key="4">
    <source>
        <dbReference type="Proteomes" id="UP000318542"/>
    </source>
</evidence>
<protein>
    <submittedName>
        <fullName evidence="3">Nitrate regulatory protein</fullName>
    </submittedName>
</protein>
<dbReference type="SUPFAM" id="SSF52172">
    <property type="entry name" value="CheY-like"/>
    <property type="match status" value="1"/>
</dbReference>
<gene>
    <name evidence="3" type="primary">nasR</name>
    <name evidence="3" type="ORF">Tther_02530</name>
</gene>
<evidence type="ECO:0000259" key="1">
    <source>
        <dbReference type="PROSITE" id="PS50906"/>
    </source>
</evidence>
<dbReference type="InterPro" id="IPR011006">
    <property type="entry name" value="CheY-like_superfamily"/>
</dbReference>
<name>A0A554WUB7_9BURK</name>
<dbReference type="Gene3D" id="1.10.10.10">
    <property type="entry name" value="Winged helix-like DNA-binding domain superfamily/Winged helix DNA-binding domain"/>
    <property type="match status" value="1"/>
</dbReference>
<dbReference type="AlphaFoldDB" id="A0A554WUB7"/>
<proteinExistence type="predicted"/>
<dbReference type="PROSITE" id="PS50906">
    <property type="entry name" value="NIT"/>
    <property type="match status" value="1"/>
</dbReference>
<accession>A0A554WUB7</accession>
<feature type="domain" description="ANTAR" evidence="2">
    <location>
        <begin position="407"/>
        <end position="468"/>
    </location>
</feature>
<sequence length="479" mass="52807">MPNVVAGTVDAQSQRVLRVRGVAYPVADGTRACGLLGRSQPVPRNLSSLRHLMKTSLHFLIEAKRCEMADLQRLMRTSSLVDRIAGLVHVLQRERGLTNLHLASGGSRGREALAEQRRAADHHAQAIRAAFDALADDAPTLPNGTRLFARVAYALQGLAALERLRQRIDNGEQTPTAATAAYSRLIEGLLGVVFEAADSAADPTISRHLVASFNFSQGKEFAGQERAVGVAAFASGRATSDVQQRLLYLIESQDRCLSVFAEFSSERLRTHWQQAQQHEVMARLERLRRVLLTTPPGQALDPADSQRWFDACTQRLDAMRGIEAELFTELRVRCQDRLDAAAAELGTLVQRLSADCQGTNEPDEDFFAEERSGTQVPAAEVASTDATLAPQVGRSVLELVRTQTQRLQTMSAELDAVRASLNERKLIERAKGLLMAHRHLSEDEAHRMLRETAMNQNKRMVDVAEAVLAMANVLQARSR</sequence>
<dbReference type="Pfam" id="PF03861">
    <property type="entry name" value="ANTAR"/>
    <property type="match status" value="1"/>
</dbReference>
<dbReference type="PROSITE" id="PS50921">
    <property type="entry name" value="ANTAR"/>
    <property type="match status" value="1"/>
</dbReference>
<feature type="domain" description="NIT" evidence="1">
    <location>
        <begin position="82"/>
        <end position="337"/>
    </location>
</feature>
<dbReference type="InterPro" id="IPR010910">
    <property type="entry name" value="Nitrate/nitrite_sensing_bac"/>
</dbReference>
<dbReference type="InterPro" id="IPR005561">
    <property type="entry name" value="ANTAR"/>
</dbReference>
<dbReference type="InterPro" id="IPR036388">
    <property type="entry name" value="WH-like_DNA-bd_sf"/>
</dbReference>
<dbReference type="Pfam" id="PF08376">
    <property type="entry name" value="NIT"/>
    <property type="match status" value="1"/>
</dbReference>